<sequence length="151" mass="17435">MTNSITNSLYLSDYQMRQQQRNTGDLDKDAFLRILITQLQNQDPLNPMEDKEFIAQMAQFTALEQMTNMNTNLQKFIDQQQQSHFISHSELIGKEVSWEREKMGDDGVLRKEKMEGVVTTVKFKNGLAELLIDNTYTISVKDVQSVTNPNL</sequence>
<organism evidence="3 4">
    <name type="scientific">Evansella tamaricis</name>
    <dbReference type="NCBI Taxonomy" id="2069301"/>
    <lineage>
        <taxon>Bacteria</taxon>
        <taxon>Bacillati</taxon>
        <taxon>Bacillota</taxon>
        <taxon>Bacilli</taxon>
        <taxon>Bacillales</taxon>
        <taxon>Bacillaceae</taxon>
        <taxon>Evansella</taxon>
    </lineage>
</organism>
<comment type="caution">
    <text evidence="3">The sequence shown here is derived from an EMBL/GenBank/DDBJ whole genome shotgun (WGS) entry which is preliminary data.</text>
</comment>
<dbReference type="Pfam" id="PF03963">
    <property type="entry name" value="FlgD"/>
    <property type="match status" value="1"/>
</dbReference>
<evidence type="ECO:0000313" key="3">
    <source>
        <dbReference type="EMBL" id="MBU9714549.1"/>
    </source>
</evidence>
<gene>
    <name evidence="3" type="primary">flgD</name>
    <name evidence="3" type="ORF">KS419_22660</name>
</gene>
<dbReference type="InterPro" id="IPR005648">
    <property type="entry name" value="FlgD"/>
</dbReference>
<accession>A0ABS6JMX5</accession>
<dbReference type="NCBIfam" id="NF007197">
    <property type="entry name" value="PRK09618.1"/>
    <property type="match status" value="1"/>
</dbReference>
<name>A0ABS6JMX5_9BACI</name>
<dbReference type="EMBL" id="JAHQCS010000178">
    <property type="protein sequence ID" value="MBU9714549.1"/>
    <property type="molecule type" value="Genomic_DNA"/>
</dbReference>
<comment type="similarity">
    <text evidence="1">Belongs to the FlgD family.</text>
</comment>
<evidence type="ECO:0000256" key="2">
    <source>
        <dbReference type="ARBA" id="ARBA00022795"/>
    </source>
</evidence>
<reference evidence="3 4" key="1">
    <citation type="submission" date="2021-06" db="EMBL/GenBank/DDBJ databases">
        <title>Bacillus sp. RD4P76, an endophyte from a halophyte.</title>
        <authorList>
            <person name="Sun J.-Q."/>
        </authorList>
    </citation>
    <scope>NUCLEOTIDE SEQUENCE [LARGE SCALE GENOMIC DNA]</scope>
    <source>
        <strain evidence="3 4">CGMCC 1.15917</strain>
    </source>
</reference>
<keyword evidence="3" id="KW-0966">Cell projection</keyword>
<evidence type="ECO:0000256" key="1">
    <source>
        <dbReference type="ARBA" id="ARBA00010577"/>
    </source>
</evidence>
<proteinExistence type="inferred from homology"/>
<dbReference type="Proteomes" id="UP000784880">
    <property type="component" value="Unassembled WGS sequence"/>
</dbReference>
<dbReference type="RefSeq" id="WP_217069198.1">
    <property type="nucleotide sequence ID" value="NZ_JAHQCS010000178.1"/>
</dbReference>
<keyword evidence="2" id="KW-1005">Bacterial flagellum biogenesis</keyword>
<evidence type="ECO:0000313" key="4">
    <source>
        <dbReference type="Proteomes" id="UP000784880"/>
    </source>
</evidence>
<keyword evidence="4" id="KW-1185">Reference proteome</keyword>
<keyword evidence="3" id="KW-0969">Cilium</keyword>
<keyword evidence="3" id="KW-0282">Flagellum</keyword>
<protein>
    <submittedName>
        <fullName evidence="3">Flagellar hook assembly protein FlgD</fullName>
    </submittedName>
</protein>